<dbReference type="InterPro" id="IPR012341">
    <property type="entry name" value="6hp_glycosidase-like_sf"/>
</dbReference>
<evidence type="ECO:0000256" key="9">
    <source>
        <dbReference type="ARBA" id="ARBA00023136"/>
    </source>
</evidence>
<keyword evidence="10 13" id="KW-0119">Carbohydrate metabolism</keyword>
<dbReference type="InterPro" id="IPR011613">
    <property type="entry name" value="GH15-like"/>
</dbReference>
<comment type="caution">
    <text evidence="17">The sequence shown here is derived from an EMBL/GenBank/DDBJ whole genome shotgun (WGS) entry which is preliminary data.</text>
</comment>
<protein>
    <recommendedName>
        <fullName evidence="13">Phosphorylase b kinase regulatory subunit</fullName>
    </recommendedName>
</protein>
<organism evidence="17 18">
    <name type="scientific">Nephila pilipes</name>
    <name type="common">Giant wood spider</name>
    <name type="synonym">Nephila maculata</name>
    <dbReference type="NCBI Taxonomy" id="299642"/>
    <lineage>
        <taxon>Eukaryota</taxon>
        <taxon>Metazoa</taxon>
        <taxon>Ecdysozoa</taxon>
        <taxon>Arthropoda</taxon>
        <taxon>Chelicerata</taxon>
        <taxon>Arachnida</taxon>
        <taxon>Araneae</taxon>
        <taxon>Araneomorphae</taxon>
        <taxon>Entelegynae</taxon>
        <taxon>Araneoidea</taxon>
        <taxon>Nephilidae</taxon>
        <taxon>Nephila</taxon>
    </lineage>
</organism>
<evidence type="ECO:0000256" key="11">
    <source>
        <dbReference type="ARBA" id="ARBA00023288"/>
    </source>
</evidence>
<evidence type="ECO:0000256" key="6">
    <source>
        <dbReference type="ARBA" id="ARBA00022553"/>
    </source>
</evidence>
<keyword evidence="12 13" id="KW-0636">Prenylation</keyword>
<dbReference type="InterPro" id="IPR008734">
    <property type="entry name" value="PHK_A/B_su"/>
</dbReference>
<dbReference type="GO" id="GO:0005964">
    <property type="term" value="C:phosphorylase kinase complex"/>
    <property type="evidence" value="ECO:0007669"/>
    <property type="project" value="TreeGrafter"/>
</dbReference>
<feature type="compositionally biased region" description="Polar residues" evidence="14">
    <location>
        <begin position="714"/>
        <end position="732"/>
    </location>
</feature>
<reference evidence="17" key="1">
    <citation type="submission" date="2020-08" db="EMBL/GenBank/DDBJ databases">
        <title>Multicomponent nature underlies the extraordinary mechanical properties of spider dragline silk.</title>
        <authorList>
            <person name="Kono N."/>
            <person name="Nakamura H."/>
            <person name="Mori M."/>
            <person name="Yoshida Y."/>
            <person name="Ohtoshi R."/>
            <person name="Malay A.D."/>
            <person name="Moran D.A.P."/>
            <person name="Tomita M."/>
            <person name="Numata K."/>
            <person name="Arakawa K."/>
        </authorList>
    </citation>
    <scope>NUCLEOTIDE SEQUENCE</scope>
</reference>
<evidence type="ECO:0000256" key="7">
    <source>
        <dbReference type="ARBA" id="ARBA00022600"/>
    </source>
</evidence>
<evidence type="ECO:0000256" key="2">
    <source>
        <dbReference type="ARBA" id="ARBA00004342"/>
    </source>
</evidence>
<dbReference type="GO" id="GO:0005516">
    <property type="term" value="F:calmodulin binding"/>
    <property type="evidence" value="ECO:0007669"/>
    <property type="project" value="UniProtKB-KW"/>
</dbReference>
<evidence type="ECO:0000256" key="12">
    <source>
        <dbReference type="ARBA" id="ARBA00023289"/>
    </source>
</evidence>
<keyword evidence="18" id="KW-1185">Reference proteome</keyword>
<evidence type="ECO:0000256" key="14">
    <source>
        <dbReference type="SAM" id="MobiDB-lite"/>
    </source>
</evidence>
<keyword evidence="8 13" id="KW-0112">Calmodulin-binding</keyword>
<dbReference type="EMBL" id="BMAW01009900">
    <property type="protein sequence ID" value="GFT16270.1"/>
    <property type="molecule type" value="Genomic_DNA"/>
</dbReference>
<evidence type="ECO:0000256" key="5">
    <source>
        <dbReference type="ARBA" id="ARBA00022475"/>
    </source>
</evidence>
<evidence type="ECO:0000259" key="16">
    <source>
        <dbReference type="Pfam" id="PF19292"/>
    </source>
</evidence>
<dbReference type="Pfam" id="PF00723">
    <property type="entry name" value="Glyco_hydro_15"/>
    <property type="match status" value="1"/>
</dbReference>
<feature type="domain" description="Phosphorylase b kinase regulatory subunit alpha/beta C-terminal" evidence="16">
    <location>
        <begin position="932"/>
        <end position="1166"/>
    </location>
</feature>
<keyword evidence="7 13" id="KW-0321">Glycogen metabolism</keyword>
<evidence type="ECO:0000256" key="8">
    <source>
        <dbReference type="ARBA" id="ARBA00022860"/>
    </source>
</evidence>
<keyword evidence="9 13" id="KW-0472">Membrane</keyword>
<dbReference type="PANTHER" id="PTHR10749">
    <property type="entry name" value="PHOSPHORYLASE B KINASE REGULATORY SUBUNIT"/>
    <property type="match status" value="1"/>
</dbReference>
<feature type="region of interest" description="Disordered" evidence="14">
    <location>
        <begin position="698"/>
        <end position="743"/>
    </location>
</feature>
<feature type="domain" description="GH15-like" evidence="15">
    <location>
        <begin position="9"/>
        <end position="918"/>
    </location>
</feature>
<keyword evidence="11 13" id="KW-0449">Lipoprotein</keyword>
<dbReference type="Pfam" id="PF19292">
    <property type="entry name" value="KPBB_C"/>
    <property type="match status" value="1"/>
</dbReference>
<comment type="function">
    <text evidence="1">Phosphorylase b kinase catalyzes the phosphorylation of serine in certain substrates, including troponin I. The alpha chain may bind calmodulin.</text>
</comment>
<gene>
    <name evidence="17" type="primary">CG7766</name>
    <name evidence="17" type="ORF">NPIL_664231</name>
</gene>
<sequence length="1191" mass="134178">MRSRSNSGARLDYYQRLVHKTILDHQNPVTGLIRSSSRNDHAWVRDSVYSIMAVWALSMAYKKNADLDEDRAKTYELEQSCVKLMRGLLMSMMKQKEKLESFKETQNKMDALHAKYSSQTGATVETDSGWGHLQMDATSLYLLTLAQMTASGLQIIFNLDEVAFIQNLVFYIESAYCIPDYGIWERGDKTNHGLPELNASSIGMAKAALEAMNELDLFGGRGGPSSVIHVLADEAQKCHAVLQSMLPRESNSKEVDAALLSVIGFPAFAVENPELIKLTRDTIEEKLRGRYGCRRFLRDGYKTAKEDSKRLYYEPWELKVFENIECEWPLFFCYYIIDACFRGDRETVEEFSEALDSILIKENGLKLVPELYTVPVDKVDLEYQNPHSQERVAIGQKPFIWAQSLYIVGRLLQEGFLAPGELDPLNRRLCSEQKPDVVVQVVILAEDHYVKEKLKNHEIHAQTISEVAPVEVQPARVLSHIYSYLGQNKKLSLSGRYSREVGLLSTSKLYTLQDRIFAFTPQFVDQQQFYLASDTDLLIDTFKTEIAFLKTSWHMLGRPTVVLNLQKSIIEQDKVPLAMISTIKKLKSGYINGTRVALGTLEDFQSTSCVTSLSFLHNQEEGDPESLNSSVRDYLEKELNKCFLRPTLPYGAMSVKRKKSSMRSRRSGVSGIIKRTRSIQVDKYDPDLVNLRERYEKIHSPPPISPGLEGLSVHSESPYSSPTESGGRTPSPSVEPDEVDSWNTTRVRTLSDRQYDNVNDEDLVIMFKETESLEEQGDILHYLVGNRGVNWDTGLGGQHEVVTIKDLLKDLYEKACHEKKWALVRHIAGMLGKKVEDLAKAVTDLLVRQKQVTIGMPSTCEETITRPIPSKDLIAIIHSAHGSDQSTAMLTQELLVYLAMFIRTEPQLFMEMLRLRVGLIIQVMASELARSLKCSGDEASEHLLNLSPFEVKMLLHHILSGKEFVVKSARSGVVSVANPSKVQSKKSVVDIILGKDGQSDEGNFESDRQGQWLRRRRLDGALNRVPRGFYPRIWSVLERCQGLSVEGKILNQQLTREMTPGELKFALEVETVLNSIPQPEYRQLMVEALMILTLLVEHDAVKTLGGIINVEHLVHKANQIFLEDQKHANGDATICCAAPTNENPCGGAAGICQHFYDSAPSGCYGTMTYLIRSVASTMDCLPKQELDCTIS</sequence>
<evidence type="ECO:0000256" key="13">
    <source>
        <dbReference type="RuleBase" id="RU364123"/>
    </source>
</evidence>
<evidence type="ECO:0000256" key="3">
    <source>
        <dbReference type="ARBA" id="ARBA00005131"/>
    </source>
</evidence>
<dbReference type="FunFam" id="1.50.10.10:FF:000004">
    <property type="entry name" value="Phosphorylase b kinase regulatory subunit"/>
    <property type="match status" value="1"/>
</dbReference>
<dbReference type="InterPro" id="IPR045583">
    <property type="entry name" value="KPBA/B_C"/>
</dbReference>
<accession>A0A8X6NJC9</accession>
<dbReference type="GO" id="GO:0005977">
    <property type="term" value="P:glycogen metabolic process"/>
    <property type="evidence" value="ECO:0007669"/>
    <property type="project" value="UniProtKB-KW"/>
</dbReference>
<evidence type="ECO:0000313" key="18">
    <source>
        <dbReference type="Proteomes" id="UP000887013"/>
    </source>
</evidence>
<dbReference type="SUPFAM" id="SSF48208">
    <property type="entry name" value="Six-hairpin glycosidases"/>
    <property type="match status" value="1"/>
</dbReference>
<dbReference type="Proteomes" id="UP000887013">
    <property type="component" value="Unassembled WGS sequence"/>
</dbReference>
<evidence type="ECO:0000259" key="15">
    <source>
        <dbReference type="Pfam" id="PF00723"/>
    </source>
</evidence>
<dbReference type="InterPro" id="IPR008928">
    <property type="entry name" value="6-hairpin_glycosidase_sf"/>
</dbReference>
<evidence type="ECO:0000256" key="4">
    <source>
        <dbReference type="ARBA" id="ARBA00007128"/>
    </source>
</evidence>
<name>A0A8X6NJC9_NEPPI</name>
<comment type="subcellular location">
    <subcellularLocation>
        <location evidence="2 13">Cell membrane</location>
        <topology evidence="2 13">Lipid-anchor</topology>
        <orientation evidence="2 13">Cytoplasmic side</orientation>
    </subcellularLocation>
</comment>
<evidence type="ECO:0000256" key="1">
    <source>
        <dbReference type="ARBA" id="ARBA00002837"/>
    </source>
</evidence>
<keyword evidence="6" id="KW-0597">Phosphoprotein</keyword>
<comment type="pathway">
    <text evidence="3 13">Glycan biosynthesis; glycogen metabolism.</text>
</comment>
<proteinExistence type="inferred from homology"/>
<evidence type="ECO:0000313" key="17">
    <source>
        <dbReference type="EMBL" id="GFT16270.1"/>
    </source>
</evidence>
<comment type="similarity">
    <text evidence="4 13">Belongs to the phosphorylase b kinase regulatory chain family.</text>
</comment>
<dbReference type="AlphaFoldDB" id="A0A8X6NJC9"/>
<evidence type="ECO:0000256" key="10">
    <source>
        <dbReference type="ARBA" id="ARBA00023277"/>
    </source>
</evidence>
<dbReference type="GO" id="GO:0005886">
    <property type="term" value="C:plasma membrane"/>
    <property type="evidence" value="ECO:0007669"/>
    <property type="project" value="UniProtKB-SubCell"/>
</dbReference>
<keyword evidence="5 13" id="KW-1003">Cell membrane</keyword>
<dbReference type="PANTHER" id="PTHR10749:SF7">
    <property type="entry name" value="PHOSPHORYLASE B KINASE REGULATORY SUBUNIT ALPHA-RELATED"/>
    <property type="match status" value="1"/>
</dbReference>
<dbReference type="Gene3D" id="1.50.10.10">
    <property type="match status" value="1"/>
</dbReference>